<evidence type="ECO:0000259" key="10">
    <source>
        <dbReference type="Pfam" id="PF07730"/>
    </source>
</evidence>
<feature type="transmembrane region" description="Helical" evidence="9">
    <location>
        <begin position="119"/>
        <end position="140"/>
    </location>
</feature>
<organism evidence="11 12">
    <name type="scientific">Paractinoplanes brasiliensis</name>
    <dbReference type="NCBI Taxonomy" id="52695"/>
    <lineage>
        <taxon>Bacteria</taxon>
        <taxon>Bacillati</taxon>
        <taxon>Actinomycetota</taxon>
        <taxon>Actinomycetes</taxon>
        <taxon>Micromonosporales</taxon>
        <taxon>Micromonosporaceae</taxon>
        <taxon>Paractinoplanes</taxon>
    </lineage>
</organism>
<gene>
    <name evidence="11" type="ORF">C8E87_0452</name>
</gene>
<sequence>MATMTQDRRWTRVREAIRLHQLLGDAALALGLVVFSIGMLLIDRDTGRPHQLTTSDIVALAFAVLAVIARSRFTITALIASVVATNLFLAVDHQYQPTVTAALSLLVYTYATRTDRRSAWFLTAGIAVILTVCGLLWTAAVGDSVGVLAWIGMGTAIGDATRTQRAYIEAVEERARRAEQSQDDKARLRVAQERVRIARDLHDAVAHHIAVVKVQATGAKHVLSQRPDAAATALDNISRASDAVLKEMAAVIGLLRTASDVTTGSADTDPGSGLARLPVLIDYLSSVGLRVEHRQVGDARELPPLTDLAAYQIAREALTNANKYGDGTARLTVTYAADLLAVEITNRIGDHPGRRGAGYGIVGMRERATANGGTVKAGRSGRQGFAVRFELPLTAQSAAK</sequence>
<dbReference type="InterPro" id="IPR036890">
    <property type="entry name" value="HATPase_C_sf"/>
</dbReference>
<dbReference type="PANTHER" id="PTHR24421:SF10">
    <property type="entry name" value="NITRATE_NITRITE SENSOR PROTEIN NARQ"/>
    <property type="match status" value="1"/>
</dbReference>
<keyword evidence="7" id="KW-0067">ATP-binding</keyword>
<evidence type="ECO:0000313" key="12">
    <source>
        <dbReference type="Proteomes" id="UP000294901"/>
    </source>
</evidence>
<protein>
    <recommendedName>
        <fullName evidence="2">histidine kinase</fullName>
        <ecNumber evidence="2">2.7.13.3</ecNumber>
    </recommendedName>
</protein>
<keyword evidence="4" id="KW-0808">Transferase</keyword>
<keyword evidence="8" id="KW-0902">Two-component regulatory system</keyword>
<evidence type="ECO:0000256" key="9">
    <source>
        <dbReference type="SAM" id="Phobius"/>
    </source>
</evidence>
<evidence type="ECO:0000256" key="3">
    <source>
        <dbReference type="ARBA" id="ARBA00022553"/>
    </source>
</evidence>
<feature type="domain" description="Signal transduction histidine kinase subgroup 3 dimerisation and phosphoacceptor" evidence="10">
    <location>
        <begin position="193"/>
        <end position="258"/>
    </location>
</feature>
<dbReference type="InterPro" id="IPR011712">
    <property type="entry name" value="Sig_transdc_His_kin_sub3_dim/P"/>
</dbReference>
<dbReference type="OrthoDB" id="227596at2"/>
<evidence type="ECO:0000256" key="7">
    <source>
        <dbReference type="ARBA" id="ARBA00022840"/>
    </source>
</evidence>
<dbReference type="PANTHER" id="PTHR24421">
    <property type="entry name" value="NITRATE/NITRITE SENSOR PROTEIN NARX-RELATED"/>
    <property type="match status" value="1"/>
</dbReference>
<accession>A0A4V3C7A1</accession>
<evidence type="ECO:0000256" key="4">
    <source>
        <dbReference type="ARBA" id="ARBA00022679"/>
    </source>
</evidence>
<evidence type="ECO:0000313" key="11">
    <source>
        <dbReference type="EMBL" id="TDO36868.1"/>
    </source>
</evidence>
<evidence type="ECO:0000256" key="5">
    <source>
        <dbReference type="ARBA" id="ARBA00022741"/>
    </source>
</evidence>
<comment type="catalytic activity">
    <reaction evidence="1">
        <text>ATP + protein L-histidine = ADP + protein N-phospho-L-histidine.</text>
        <dbReference type="EC" id="2.7.13.3"/>
    </reaction>
</comment>
<dbReference type="AlphaFoldDB" id="A0A4V3C7A1"/>
<evidence type="ECO:0000256" key="8">
    <source>
        <dbReference type="ARBA" id="ARBA00023012"/>
    </source>
</evidence>
<dbReference type="CDD" id="cd16917">
    <property type="entry name" value="HATPase_UhpB-NarQ-NarX-like"/>
    <property type="match status" value="1"/>
</dbReference>
<dbReference type="GO" id="GO:0046983">
    <property type="term" value="F:protein dimerization activity"/>
    <property type="evidence" value="ECO:0007669"/>
    <property type="project" value="InterPro"/>
</dbReference>
<keyword evidence="9" id="KW-0472">Membrane</keyword>
<keyword evidence="12" id="KW-1185">Reference proteome</keyword>
<dbReference type="GO" id="GO:0016020">
    <property type="term" value="C:membrane"/>
    <property type="evidence" value="ECO:0007669"/>
    <property type="project" value="InterPro"/>
</dbReference>
<dbReference type="GO" id="GO:0005524">
    <property type="term" value="F:ATP binding"/>
    <property type="evidence" value="ECO:0007669"/>
    <property type="project" value="UniProtKB-KW"/>
</dbReference>
<feature type="transmembrane region" description="Helical" evidence="9">
    <location>
        <begin position="21"/>
        <end position="42"/>
    </location>
</feature>
<keyword evidence="3" id="KW-0597">Phosphoprotein</keyword>
<dbReference type="Gene3D" id="1.20.5.1930">
    <property type="match status" value="1"/>
</dbReference>
<dbReference type="EMBL" id="SNWR01000001">
    <property type="protein sequence ID" value="TDO36868.1"/>
    <property type="molecule type" value="Genomic_DNA"/>
</dbReference>
<reference evidence="11 12" key="1">
    <citation type="submission" date="2019-03" db="EMBL/GenBank/DDBJ databases">
        <title>Sequencing the genomes of 1000 actinobacteria strains.</title>
        <authorList>
            <person name="Klenk H.-P."/>
        </authorList>
    </citation>
    <scope>NUCLEOTIDE SEQUENCE [LARGE SCALE GENOMIC DNA]</scope>
    <source>
        <strain evidence="11 12">DSM 43805</strain>
    </source>
</reference>
<name>A0A4V3C7A1_9ACTN</name>
<dbReference type="EC" id="2.7.13.3" evidence="2"/>
<evidence type="ECO:0000256" key="1">
    <source>
        <dbReference type="ARBA" id="ARBA00000085"/>
    </source>
</evidence>
<evidence type="ECO:0000256" key="6">
    <source>
        <dbReference type="ARBA" id="ARBA00022777"/>
    </source>
</evidence>
<dbReference type="Gene3D" id="3.30.565.10">
    <property type="entry name" value="Histidine kinase-like ATPase, C-terminal domain"/>
    <property type="match status" value="1"/>
</dbReference>
<keyword evidence="9" id="KW-1133">Transmembrane helix</keyword>
<dbReference type="InterPro" id="IPR050482">
    <property type="entry name" value="Sensor_HK_TwoCompSys"/>
</dbReference>
<comment type="caution">
    <text evidence="11">The sequence shown here is derived from an EMBL/GenBank/DDBJ whole genome shotgun (WGS) entry which is preliminary data.</text>
</comment>
<keyword evidence="6 11" id="KW-0418">Kinase</keyword>
<dbReference type="GO" id="GO:0000155">
    <property type="term" value="F:phosphorelay sensor kinase activity"/>
    <property type="evidence" value="ECO:0007669"/>
    <property type="project" value="InterPro"/>
</dbReference>
<keyword evidence="9" id="KW-0812">Transmembrane</keyword>
<dbReference type="Pfam" id="PF07730">
    <property type="entry name" value="HisKA_3"/>
    <property type="match status" value="1"/>
</dbReference>
<proteinExistence type="predicted"/>
<dbReference type="Proteomes" id="UP000294901">
    <property type="component" value="Unassembled WGS sequence"/>
</dbReference>
<keyword evidence="5" id="KW-0547">Nucleotide-binding</keyword>
<feature type="transmembrane region" description="Helical" evidence="9">
    <location>
        <begin position="48"/>
        <end position="68"/>
    </location>
</feature>
<dbReference type="SUPFAM" id="SSF55874">
    <property type="entry name" value="ATPase domain of HSP90 chaperone/DNA topoisomerase II/histidine kinase"/>
    <property type="match status" value="1"/>
</dbReference>
<evidence type="ECO:0000256" key="2">
    <source>
        <dbReference type="ARBA" id="ARBA00012438"/>
    </source>
</evidence>